<reference evidence="5 6" key="1">
    <citation type="submission" date="2020-06" db="EMBL/GenBank/DDBJ databases">
        <authorList>
            <person name="Li R."/>
            <person name="Bekaert M."/>
        </authorList>
    </citation>
    <scope>NUCLEOTIDE SEQUENCE [LARGE SCALE GENOMIC DNA]</scope>
    <source>
        <strain evidence="6">wild</strain>
    </source>
</reference>
<evidence type="ECO:0000256" key="1">
    <source>
        <dbReference type="ARBA" id="ARBA00022723"/>
    </source>
</evidence>
<dbReference type="PROSITE" id="PS01359">
    <property type="entry name" value="ZF_PHD_1"/>
    <property type="match status" value="1"/>
</dbReference>
<dbReference type="SUPFAM" id="SSF57903">
    <property type="entry name" value="FYVE/PHD zinc finger"/>
    <property type="match status" value="1"/>
</dbReference>
<dbReference type="EMBL" id="CACVKT020002879">
    <property type="protein sequence ID" value="CAC5380306.1"/>
    <property type="molecule type" value="Genomic_DNA"/>
</dbReference>
<keyword evidence="6" id="KW-1185">Reference proteome</keyword>
<evidence type="ECO:0008006" key="7">
    <source>
        <dbReference type="Google" id="ProtNLM"/>
    </source>
</evidence>
<dbReference type="Gene3D" id="3.30.40.10">
    <property type="entry name" value="Zinc/RING finger domain, C3HC4 (zinc finger)"/>
    <property type="match status" value="1"/>
</dbReference>
<feature type="region of interest" description="Disordered" evidence="4">
    <location>
        <begin position="1"/>
        <end position="28"/>
    </location>
</feature>
<dbReference type="InterPro" id="IPR011011">
    <property type="entry name" value="Znf_FYVE_PHD"/>
</dbReference>
<evidence type="ECO:0000256" key="2">
    <source>
        <dbReference type="ARBA" id="ARBA00022771"/>
    </source>
</evidence>
<dbReference type="InterPro" id="IPR013083">
    <property type="entry name" value="Znf_RING/FYVE/PHD"/>
</dbReference>
<feature type="compositionally biased region" description="Low complexity" evidence="4">
    <location>
        <begin position="395"/>
        <end position="406"/>
    </location>
</feature>
<keyword evidence="3" id="KW-0862">Zinc</keyword>
<evidence type="ECO:0000313" key="5">
    <source>
        <dbReference type="EMBL" id="CAC5380306.1"/>
    </source>
</evidence>
<keyword evidence="2" id="KW-0863">Zinc-finger</keyword>
<keyword evidence="1" id="KW-0479">Metal-binding</keyword>
<dbReference type="SUPFAM" id="SSF56219">
    <property type="entry name" value="DNase I-like"/>
    <property type="match status" value="1"/>
</dbReference>
<feature type="compositionally biased region" description="Polar residues" evidence="4">
    <location>
        <begin position="355"/>
        <end position="377"/>
    </location>
</feature>
<gene>
    <name evidence="5" type="ORF">MCOR_16277</name>
</gene>
<dbReference type="GO" id="GO:0008270">
    <property type="term" value="F:zinc ion binding"/>
    <property type="evidence" value="ECO:0007669"/>
    <property type="project" value="UniProtKB-KW"/>
</dbReference>
<dbReference type="CDD" id="cd15489">
    <property type="entry name" value="PHD_SF"/>
    <property type="match status" value="1"/>
</dbReference>
<accession>A0A6J8B9T9</accession>
<feature type="region of interest" description="Disordered" evidence="4">
    <location>
        <begin position="345"/>
        <end position="417"/>
    </location>
</feature>
<dbReference type="InterPro" id="IPR019786">
    <property type="entry name" value="Zinc_finger_PHD-type_CS"/>
</dbReference>
<protein>
    <recommendedName>
        <fullName evidence="7">PHD-type domain-containing protein</fullName>
    </recommendedName>
</protein>
<proteinExistence type="predicted"/>
<dbReference type="Gene3D" id="3.60.10.10">
    <property type="entry name" value="Endonuclease/exonuclease/phosphatase"/>
    <property type="match status" value="1"/>
</dbReference>
<dbReference type="Proteomes" id="UP000507470">
    <property type="component" value="Unassembled WGS sequence"/>
</dbReference>
<dbReference type="InterPro" id="IPR036691">
    <property type="entry name" value="Endo/exonu/phosph_ase_sf"/>
</dbReference>
<evidence type="ECO:0000256" key="3">
    <source>
        <dbReference type="ARBA" id="ARBA00022833"/>
    </source>
</evidence>
<evidence type="ECO:0000256" key="4">
    <source>
        <dbReference type="SAM" id="MobiDB-lite"/>
    </source>
</evidence>
<dbReference type="OrthoDB" id="6048154at2759"/>
<feature type="compositionally biased region" description="Basic and acidic residues" evidence="4">
    <location>
        <begin position="408"/>
        <end position="417"/>
    </location>
</feature>
<evidence type="ECO:0000313" key="6">
    <source>
        <dbReference type="Proteomes" id="UP000507470"/>
    </source>
</evidence>
<name>A0A6J8B9T9_MYTCO</name>
<organism evidence="5 6">
    <name type="scientific">Mytilus coruscus</name>
    <name type="common">Sea mussel</name>
    <dbReference type="NCBI Taxonomy" id="42192"/>
    <lineage>
        <taxon>Eukaryota</taxon>
        <taxon>Metazoa</taxon>
        <taxon>Spiralia</taxon>
        <taxon>Lophotrochozoa</taxon>
        <taxon>Mollusca</taxon>
        <taxon>Bivalvia</taxon>
        <taxon>Autobranchia</taxon>
        <taxon>Pteriomorphia</taxon>
        <taxon>Mytilida</taxon>
        <taxon>Mytiloidea</taxon>
        <taxon>Mytilidae</taxon>
        <taxon>Mytilinae</taxon>
        <taxon>Mytilus</taxon>
    </lineage>
</organism>
<sequence>MSHTRRSYRTRNAPIAYTPTRPGNEIANSNTRRRFNEQSQDNIDTCNDIITNSMINDTSVPYTLNLNKAMSGKMEAASRENQIKVELKHDNLVLELTAACYEEFKSIVKGCLVSNHINFDTVNKTDRKGLVVEEQLSIKNTNKKQQYRINCYNTSSRVLVNGNALELFMVNILPEVVDILSQNKSLDKLNSIIRQTCGKFLQHSTSGNGTSTTPSKYVKKNDNIIVKRANKSISSLETHSMKHKLSTTSDEIIINGLPTQSNTPTDSAGTQDNDSFATCPNCNTYCNNNAVECCICMYWFHYTCLNLLPNESKALGSSKNPYTCRGCEHMQDFLDCEQAVNRSSIDISIPDEDSNTPIITSDKVTSNSEDALQSSANLKRGRPKKTLHSNTEIDTSSQNIQQNQTSCNKEKQLRSTEGKLSKTELDLNQAKKQLVTAKAFIAKLEDKCKDMEESNRIQKTKILLLEGIHDNSDGNLPKSNQFVQHQCSCNSNTNNPTLQMYEQRIRQLELENVRNACRMDSIENLVKIKNLTSQINASKSNVSSITSQTGLNNATTPASQPWNHEVPVGIDHSCPVITTQNIDHAENRNTTEPAQPAMPEIITPSCNTAPANNTKMAETVKSDNTQSGQLPTLGLKNQTFLGKAQTIIKPPWEYNNPHPTTIMQTHQPPVVPMIYRQPQIVRQNQMIMANQPHLRQQVIRQQIPTNYDEIEYFLENFICQVKCVDDTNPISPLQRPRGLSGTVVCYRRGIANSVTEKPDGSMRINVIKVNLKPKLLLVIGVYMPCRGGADADKDYRETVDELSEIVLKYKSSCDIVIAGDMNASTARDKPNTRDKIFLDFIQEHCLYIPNGLYDVKTYFHPSGTCSTQIDYIIESTPGLVNNLKALQRHPLNTSQHDPVAGSINVELDTCDSMPVISTLPPRVKWDKVNKDKYEKLVANRLSEVNLEVTKASYSDISNITSEICAVLDTAARACGPTKTRKGRPRALRPWSPAINEACKHSKQTFWEWKCDERPSNASSLTFCNMKDAKKKLRSTQRQHEAILRKSNYEKIMKAHEGDQQTFYRLIANQRKDGSTQTSCLKVDDELLTTPHGIRNGWANYFQELATPHHNKTIYHNQVELDCLFLEDIFKSNHKSQINVSENLVKEVICQLKNGKAADSAGICSEHLKYGGETLHLPDKAADSACYLLLGEPPIKAEIHKRIFTTFGNIVRNFDSIEHQLAWRQLATKSNSSNSWFIMVKTLLEMYDLPSCYDLLKNPPGKSTWKNLVKSTVNSFWEQKLKLEAKTKSSLKFIDIDRLSIGKTHLIWSSAGSDTFTITKASVKCRMLLGVYTLQANRHRFNQFEVDPSCPLCKQGPEDRTHFLVLCQHFTSVRQPFMEALKIVMQEMLPDLHQQITSDPLLLTQVILDCSSSPFVQPQYYNRLECLSRGLCYALHIACSTALEYHYK</sequence>